<feature type="domain" description="Acyltransferase 3" evidence="2">
    <location>
        <begin position="5"/>
        <end position="317"/>
    </location>
</feature>
<feature type="transmembrane region" description="Helical" evidence="1">
    <location>
        <begin position="74"/>
        <end position="92"/>
    </location>
</feature>
<dbReference type="RefSeq" id="WP_080704495.1">
    <property type="nucleotide sequence ID" value="NZ_JNHI01000009.1"/>
</dbReference>
<feature type="transmembrane region" description="Helical" evidence="1">
    <location>
        <begin position="258"/>
        <end position="276"/>
    </location>
</feature>
<organism evidence="3 4">
    <name type="scientific">Phocaeicola vulgatus str. 3775 SL</name>
    <name type="common">B</name>
    <name type="synonym">iv</name>
    <dbReference type="NCBI Taxonomy" id="1339350"/>
    <lineage>
        <taxon>Bacteria</taxon>
        <taxon>Pseudomonadati</taxon>
        <taxon>Bacteroidota</taxon>
        <taxon>Bacteroidia</taxon>
        <taxon>Bacteroidales</taxon>
        <taxon>Bacteroidaceae</taxon>
        <taxon>Phocaeicola</taxon>
    </lineage>
</organism>
<dbReference type="EMBL" id="JNHI01000009">
    <property type="protein sequence ID" value="KDS31475.1"/>
    <property type="molecule type" value="Genomic_DNA"/>
</dbReference>
<dbReference type="PANTHER" id="PTHR37312:SF1">
    <property type="entry name" value="MEMBRANE-BOUND ACYLTRANSFERASE YKRP-RELATED"/>
    <property type="match status" value="1"/>
</dbReference>
<proteinExistence type="predicted"/>
<dbReference type="GO" id="GO:0016747">
    <property type="term" value="F:acyltransferase activity, transferring groups other than amino-acyl groups"/>
    <property type="evidence" value="ECO:0007669"/>
    <property type="project" value="InterPro"/>
</dbReference>
<protein>
    <submittedName>
        <fullName evidence="3">Acyltransferase family protein</fullName>
    </submittedName>
</protein>
<feature type="transmembrane region" description="Helical" evidence="1">
    <location>
        <begin position="30"/>
        <end position="54"/>
    </location>
</feature>
<reference evidence="3 4" key="1">
    <citation type="submission" date="2014-04" db="EMBL/GenBank/DDBJ databases">
        <authorList>
            <person name="Sears C."/>
            <person name="Carroll K."/>
            <person name="Sack B.R."/>
            <person name="Qadri F."/>
            <person name="Myers L.L."/>
            <person name="Chung G.-T."/>
            <person name="Escheverria P."/>
            <person name="Fraser C.M."/>
            <person name="Sadzewicz L."/>
            <person name="Shefchek K.A."/>
            <person name="Tallon L."/>
            <person name="Das S.P."/>
            <person name="Daugherty S."/>
            <person name="Mongodin E.F."/>
        </authorList>
    </citation>
    <scope>NUCLEOTIDE SEQUENCE [LARGE SCALE GENOMIC DNA]</scope>
    <source>
        <strain evidence="4">3775 SL(B) 10 (iv)</strain>
    </source>
</reference>
<dbReference type="PATRIC" id="fig|1339350.3.peg.2039"/>
<gene>
    <name evidence="3" type="ORF">M097_2123</name>
</gene>
<dbReference type="PANTHER" id="PTHR37312">
    <property type="entry name" value="MEMBRANE-BOUND ACYLTRANSFERASE YKRP-RELATED"/>
    <property type="match status" value="1"/>
</dbReference>
<sequence>MNRIIALDIAKAICIILVVMGHYVPDNSPAWYVLVHDVIYTFHMPLFMFVSGYVYIATKKRSTYGDFLLKKVRWLMVPYLTTSVMVIVIKLLTQGSMSVDNPVTIFSFVEMFYMPVAGYFLWFIWALWWMFVLVPLFRGKQKHVELFVLGIVLHFIPFGLPRVFCLEQFSGMLMYFMFGVFVFENDSLHRFLKEFSWIKVACAVAVFILGEFLYFTNGVGTGGMFLLNAMLPFIGIWFVMEVAKLVCNDWTDVHERHLLMWIAQSSYIIYLFHTTFEGLVKAVLRKLLIDSNVWYVFIPSAILVIFSGVIIPMLLYRFVLKKHRITKLLFGL</sequence>
<dbReference type="InterPro" id="IPR052734">
    <property type="entry name" value="Nod_factor_acetyltransferase"/>
</dbReference>
<keyword evidence="3" id="KW-0012">Acyltransferase</keyword>
<comment type="caution">
    <text evidence="3">The sequence shown here is derived from an EMBL/GenBank/DDBJ whole genome shotgun (WGS) entry which is preliminary data.</text>
</comment>
<dbReference type="AlphaFoldDB" id="A0A078R800"/>
<evidence type="ECO:0000313" key="4">
    <source>
        <dbReference type="Proteomes" id="UP000028134"/>
    </source>
</evidence>
<feature type="transmembrane region" description="Helical" evidence="1">
    <location>
        <begin position="296"/>
        <end position="319"/>
    </location>
</feature>
<evidence type="ECO:0000313" key="3">
    <source>
        <dbReference type="EMBL" id="KDS31475.1"/>
    </source>
</evidence>
<accession>A0A078R800</accession>
<dbReference type="Pfam" id="PF01757">
    <property type="entry name" value="Acyl_transf_3"/>
    <property type="match status" value="1"/>
</dbReference>
<evidence type="ECO:0000256" key="1">
    <source>
        <dbReference type="SAM" id="Phobius"/>
    </source>
</evidence>
<feature type="transmembrane region" description="Helical" evidence="1">
    <location>
        <begin position="5"/>
        <end position="24"/>
    </location>
</feature>
<keyword evidence="1" id="KW-1133">Transmembrane helix</keyword>
<feature type="transmembrane region" description="Helical" evidence="1">
    <location>
        <begin position="195"/>
        <end position="216"/>
    </location>
</feature>
<evidence type="ECO:0000259" key="2">
    <source>
        <dbReference type="Pfam" id="PF01757"/>
    </source>
</evidence>
<keyword evidence="3" id="KW-0808">Transferase</keyword>
<dbReference type="Proteomes" id="UP000028134">
    <property type="component" value="Unassembled WGS sequence"/>
</dbReference>
<feature type="transmembrane region" description="Helical" evidence="1">
    <location>
        <begin position="112"/>
        <end position="137"/>
    </location>
</feature>
<keyword evidence="1" id="KW-0472">Membrane</keyword>
<feature type="transmembrane region" description="Helical" evidence="1">
    <location>
        <begin position="144"/>
        <end position="160"/>
    </location>
</feature>
<keyword evidence="1" id="KW-0812">Transmembrane</keyword>
<name>A0A078R800_PHOVU</name>
<dbReference type="InterPro" id="IPR002656">
    <property type="entry name" value="Acyl_transf_3_dom"/>
</dbReference>
<feature type="transmembrane region" description="Helical" evidence="1">
    <location>
        <begin position="222"/>
        <end position="246"/>
    </location>
</feature>